<dbReference type="GO" id="GO:0006355">
    <property type="term" value="P:regulation of DNA-templated transcription"/>
    <property type="evidence" value="ECO:0007669"/>
    <property type="project" value="TreeGrafter"/>
</dbReference>
<feature type="binding site" evidence="9">
    <location>
        <position position="594"/>
    </location>
    <ligand>
        <name>Zn(2+)</name>
        <dbReference type="ChEBI" id="CHEBI:29105"/>
        <label>1</label>
    </ligand>
</feature>
<comment type="function">
    <text evidence="11">Component of an histone acetyltransferase complex.</text>
</comment>
<keyword evidence="7 11" id="KW-0539">Nucleus</keyword>
<evidence type="ECO:0000313" key="15">
    <source>
        <dbReference type="Proteomes" id="UP000799302"/>
    </source>
</evidence>
<evidence type="ECO:0000256" key="11">
    <source>
        <dbReference type="RuleBase" id="RU361213"/>
    </source>
</evidence>
<feature type="compositionally biased region" description="Polar residues" evidence="12">
    <location>
        <begin position="98"/>
        <end position="108"/>
    </location>
</feature>
<dbReference type="AlphaFoldDB" id="A0A6A6UTZ6"/>
<evidence type="ECO:0000256" key="10">
    <source>
        <dbReference type="PROSITE-ProRule" id="PRU00146"/>
    </source>
</evidence>
<dbReference type="SUPFAM" id="SSF57903">
    <property type="entry name" value="FYVE/PHD zinc finger"/>
    <property type="match status" value="1"/>
</dbReference>
<feature type="site" description="Histone H3K4me3 binding" evidence="8">
    <location>
        <position position="577"/>
    </location>
</feature>
<dbReference type="PROSITE" id="PS01359">
    <property type="entry name" value="ZF_PHD_1"/>
    <property type="match status" value="1"/>
</dbReference>
<dbReference type="InterPro" id="IPR011011">
    <property type="entry name" value="Znf_FYVE_PHD"/>
</dbReference>
<evidence type="ECO:0000259" key="13">
    <source>
        <dbReference type="PROSITE" id="PS50016"/>
    </source>
</evidence>
<proteinExistence type="inferred from homology"/>
<dbReference type="PANTHER" id="PTHR10333">
    <property type="entry name" value="INHIBITOR OF GROWTH PROTEIN"/>
    <property type="match status" value="1"/>
</dbReference>
<keyword evidence="5 9" id="KW-0862">Zinc</keyword>
<feature type="compositionally biased region" description="Low complexity" evidence="12">
    <location>
        <begin position="388"/>
        <end position="401"/>
    </location>
</feature>
<comment type="subunit">
    <text evidence="11">Component of an histone acetyltransferase complex. Interacts with H3K4me3 and to a lesser extent with H3K4me2.</text>
</comment>
<dbReference type="Proteomes" id="UP000799302">
    <property type="component" value="Unassembled WGS sequence"/>
</dbReference>
<evidence type="ECO:0000256" key="7">
    <source>
        <dbReference type="ARBA" id="ARBA00023242"/>
    </source>
</evidence>
<evidence type="ECO:0000256" key="3">
    <source>
        <dbReference type="ARBA" id="ARBA00022723"/>
    </source>
</evidence>
<keyword evidence="15" id="KW-1185">Reference proteome</keyword>
<dbReference type="GO" id="GO:0006325">
    <property type="term" value="P:chromatin organization"/>
    <property type="evidence" value="ECO:0007669"/>
    <property type="project" value="UniProtKB-KW"/>
</dbReference>
<feature type="binding site" evidence="9">
    <location>
        <position position="585"/>
    </location>
    <ligand>
        <name>Zn(2+)</name>
        <dbReference type="ChEBI" id="CHEBI:29105"/>
        <label>2</label>
    </ligand>
</feature>
<dbReference type="GO" id="GO:0070210">
    <property type="term" value="C:Rpd3L-Expanded complex"/>
    <property type="evidence" value="ECO:0007669"/>
    <property type="project" value="TreeGrafter"/>
</dbReference>
<dbReference type="PROSITE" id="PS50016">
    <property type="entry name" value="ZF_PHD_2"/>
    <property type="match status" value="1"/>
</dbReference>
<feature type="compositionally biased region" description="Acidic residues" evidence="12">
    <location>
        <begin position="543"/>
        <end position="561"/>
    </location>
</feature>
<dbReference type="Gene3D" id="3.30.40.10">
    <property type="entry name" value="Zinc/RING finger domain, C3HC4 (zinc finger)"/>
    <property type="match status" value="1"/>
</dbReference>
<dbReference type="SMART" id="SM00249">
    <property type="entry name" value="PHD"/>
    <property type="match status" value="1"/>
</dbReference>
<feature type="binding site" evidence="9">
    <location>
        <position position="580"/>
    </location>
    <ligand>
        <name>Zn(2+)</name>
        <dbReference type="ChEBI" id="CHEBI:29105"/>
        <label>2</label>
    </ligand>
</feature>
<dbReference type="EMBL" id="MU004230">
    <property type="protein sequence ID" value="KAF2675246.1"/>
    <property type="molecule type" value="Genomic_DNA"/>
</dbReference>
<dbReference type="SMART" id="SM01408">
    <property type="entry name" value="ING"/>
    <property type="match status" value="1"/>
</dbReference>
<dbReference type="InterPro" id="IPR024610">
    <property type="entry name" value="ING_N_histone-binding"/>
</dbReference>
<reference evidence="14" key="1">
    <citation type="journal article" date="2020" name="Stud. Mycol.">
        <title>101 Dothideomycetes genomes: a test case for predicting lifestyles and emergence of pathogens.</title>
        <authorList>
            <person name="Haridas S."/>
            <person name="Albert R."/>
            <person name="Binder M."/>
            <person name="Bloem J."/>
            <person name="Labutti K."/>
            <person name="Salamov A."/>
            <person name="Andreopoulos B."/>
            <person name="Baker S."/>
            <person name="Barry K."/>
            <person name="Bills G."/>
            <person name="Bluhm B."/>
            <person name="Cannon C."/>
            <person name="Castanera R."/>
            <person name="Culley D."/>
            <person name="Daum C."/>
            <person name="Ezra D."/>
            <person name="Gonzalez J."/>
            <person name="Henrissat B."/>
            <person name="Kuo A."/>
            <person name="Liang C."/>
            <person name="Lipzen A."/>
            <person name="Lutzoni F."/>
            <person name="Magnuson J."/>
            <person name="Mondo S."/>
            <person name="Nolan M."/>
            <person name="Ohm R."/>
            <person name="Pangilinan J."/>
            <person name="Park H.-J."/>
            <person name="Ramirez L."/>
            <person name="Alfaro M."/>
            <person name="Sun H."/>
            <person name="Tritt A."/>
            <person name="Yoshinaga Y."/>
            <person name="Zwiers L.-H."/>
            <person name="Turgeon B."/>
            <person name="Goodwin S."/>
            <person name="Spatafora J."/>
            <person name="Crous P."/>
            <person name="Grigoriev I."/>
        </authorList>
    </citation>
    <scope>NUCLEOTIDE SEQUENCE</scope>
    <source>
        <strain evidence="14">CBS 115976</strain>
    </source>
</reference>
<evidence type="ECO:0000313" key="14">
    <source>
        <dbReference type="EMBL" id="KAF2675246.1"/>
    </source>
</evidence>
<evidence type="ECO:0000256" key="1">
    <source>
        <dbReference type="ARBA" id="ARBA00004123"/>
    </source>
</evidence>
<feature type="compositionally biased region" description="Basic and acidic residues" evidence="12">
    <location>
        <begin position="244"/>
        <end position="255"/>
    </location>
</feature>
<dbReference type="Pfam" id="PF12998">
    <property type="entry name" value="ING"/>
    <property type="match status" value="1"/>
</dbReference>
<feature type="compositionally biased region" description="Low complexity" evidence="12">
    <location>
        <begin position="489"/>
        <end position="501"/>
    </location>
</feature>
<feature type="site" description="Histone H3K4me3 binding" evidence="8">
    <location>
        <position position="589"/>
    </location>
</feature>
<feature type="compositionally biased region" description="Basic and acidic residues" evidence="12">
    <location>
        <begin position="197"/>
        <end position="210"/>
    </location>
</feature>
<dbReference type="CDD" id="cd15505">
    <property type="entry name" value="PHD_ING"/>
    <property type="match status" value="1"/>
</dbReference>
<name>A0A6A6UTZ6_9PEZI</name>
<feature type="binding site" evidence="9">
    <location>
        <position position="611"/>
    </location>
    <ligand>
        <name>Zn(2+)</name>
        <dbReference type="ChEBI" id="CHEBI:29105"/>
        <label>2</label>
    </ligand>
</feature>
<feature type="site" description="Histone H3K4me3 binding" evidence="8">
    <location>
        <position position="566"/>
    </location>
</feature>
<dbReference type="GO" id="GO:0008270">
    <property type="term" value="F:zinc ion binding"/>
    <property type="evidence" value="ECO:0007669"/>
    <property type="project" value="UniProtKB-KW"/>
</dbReference>
<evidence type="ECO:0000256" key="12">
    <source>
        <dbReference type="SAM" id="MobiDB-lite"/>
    </source>
</evidence>
<evidence type="ECO:0000256" key="5">
    <source>
        <dbReference type="ARBA" id="ARBA00022833"/>
    </source>
</evidence>
<comment type="similarity">
    <text evidence="2 11">Belongs to the ING family.</text>
</comment>
<keyword evidence="3 9" id="KW-0479">Metal-binding</keyword>
<feature type="binding site" evidence="9">
    <location>
        <position position="569"/>
    </location>
    <ligand>
        <name>Zn(2+)</name>
        <dbReference type="ChEBI" id="CHEBI:29105"/>
        <label>1</label>
    </ligand>
</feature>
<feature type="region of interest" description="Disordered" evidence="12">
    <location>
        <begin position="197"/>
        <end position="227"/>
    </location>
</feature>
<feature type="binding site" evidence="9">
    <location>
        <position position="591"/>
    </location>
    <ligand>
        <name>Zn(2+)</name>
        <dbReference type="ChEBI" id="CHEBI:29105"/>
        <label>1</label>
    </ligand>
</feature>
<evidence type="ECO:0000256" key="4">
    <source>
        <dbReference type="ARBA" id="ARBA00022771"/>
    </source>
</evidence>
<evidence type="ECO:0000256" key="9">
    <source>
        <dbReference type="PIRSR" id="PIRSR628651-51"/>
    </source>
</evidence>
<dbReference type="OrthoDB" id="5411773at2759"/>
<feature type="region of interest" description="Disordered" evidence="12">
    <location>
        <begin position="98"/>
        <end position="127"/>
    </location>
</feature>
<dbReference type="InterPro" id="IPR019786">
    <property type="entry name" value="Zinc_finger_PHD-type_CS"/>
</dbReference>
<feature type="binding site" evidence="9">
    <location>
        <position position="608"/>
    </location>
    <ligand>
        <name>Zn(2+)</name>
        <dbReference type="ChEBI" id="CHEBI:29105"/>
        <label>2</label>
    </ligand>
</feature>
<gene>
    <name evidence="14" type="ORF">BT63DRAFT_382000</name>
</gene>
<keyword evidence="6 11" id="KW-0156">Chromatin regulator</keyword>
<keyword evidence="4 10" id="KW-0863">Zinc-finger</keyword>
<sequence>MSVTGGRRQSARAVRTTAPRPQNYYARTFSNPVEASTPTDAQPGFFPALTHFTDSVDALPREIMRHFSMMKEVEAKLYQPEEDLARLAEQMAKLPQRAPTTLTNGDSSNSHDDSVSAESPTDLPESERLPLYRRLNFSLHSMGPVLDEKIAVLSTANMELARQLDRLESSFVHISEEVSKEARLGNPNHWAYVTEKETKKPVHERPRREAAAANNYVGGSGDGDHGARSELRKEALMARKNRNQHQDSDFEERPMARKPKGKSAKTTETQGIADPRSTGLGIANGTGQGKRKKAAPTVQPMERSISTALGGQRRPAGSPTPGVEAQKKRKAAPGPLPSKKRLQVADGKSPRPFSSPLVGTFNVREPIQRAGHSRGRNGSQSNAAQVLAETATARPSSSTATMRANVPSALGAPSPLATMPNEVKSATVPPADTSASNGKTTVEAPSILKREEVDTPEDAPAAEVEPAQSVPVATRTGRASKTATPVVGAFPDDAARAPSRAARAKESVTGNGSHASSESGGAERTTAVREKRKRVATRKVENGGDEADGEDVEDEEEEADGDEPRYCYCNEVSYGVMVACDSATCARQWFHLRCAGLREAPTTAKWYCEDCKTAMKESRRIRPTSSRRD</sequence>
<dbReference type="InterPro" id="IPR001965">
    <property type="entry name" value="Znf_PHD"/>
</dbReference>
<dbReference type="InterPro" id="IPR028651">
    <property type="entry name" value="ING_fam"/>
</dbReference>
<evidence type="ECO:0000256" key="2">
    <source>
        <dbReference type="ARBA" id="ARBA00010210"/>
    </source>
</evidence>
<dbReference type="GO" id="GO:0033698">
    <property type="term" value="C:Rpd3L complex"/>
    <property type="evidence" value="ECO:0007669"/>
    <property type="project" value="TreeGrafter"/>
</dbReference>
<dbReference type="PANTHER" id="PTHR10333:SF42">
    <property type="entry name" value="INHIBITOR OF GROWTH PROTEIN 5"/>
    <property type="match status" value="1"/>
</dbReference>
<comment type="subcellular location">
    <subcellularLocation>
        <location evidence="1 11">Nucleus</location>
    </subcellularLocation>
</comment>
<organism evidence="14 15">
    <name type="scientific">Microthyrium microscopicum</name>
    <dbReference type="NCBI Taxonomy" id="703497"/>
    <lineage>
        <taxon>Eukaryota</taxon>
        <taxon>Fungi</taxon>
        <taxon>Dikarya</taxon>
        <taxon>Ascomycota</taxon>
        <taxon>Pezizomycotina</taxon>
        <taxon>Dothideomycetes</taxon>
        <taxon>Dothideomycetes incertae sedis</taxon>
        <taxon>Microthyriales</taxon>
        <taxon>Microthyriaceae</taxon>
        <taxon>Microthyrium</taxon>
    </lineage>
</organism>
<feature type="binding site" evidence="9">
    <location>
        <position position="567"/>
    </location>
    <ligand>
        <name>Zn(2+)</name>
        <dbReference type="ChEBI" id="CHEBI:29105"/>
        <label>1</label>
    </ligand>
</feature>
<feature type="site" description="Histone H3K4me3 binding" evidence="8">
    <location>
        <position position="581"/>
    </location>
</feature>
<dbReference type="Gene3D" id="6.10.140.1740">
    <property type="match status" value="1"/>
</dbReference>
<comment type="domain">
    <text evidence="11">The PHD-type zinc finger mediates the binding to H3K4me3.</text>
</comment>
<feature type="compositionally biased region" description="Low complexity" evidence="12">
    <location>
        <begin position="458"/>
        <end position="467"/>
    </location>
</feature>
<dbReference type="InterPro" id="IPR013083">
    <property type="entry name" value="Znf_RING/FYVE/PHD"/>
</dbReference>
<protein>
    <recommendedName>
        <fullName evidence="11">Chromatin modification-related protein</fullName>
    </recommendedName>
</protein>
<evidence type="ECO:0000256" key="8">
    <source>
        <dbReference type="PIRSR" id="PIRSR628651-50"/>
    </source>
</evidence>
<dbReference type="InterPro" id="IPR019787">
    <property type="entry name" value="Znf_PHD-finger"/>
</dbReference>
<evidence type="ECO:0000256" key="6">
    <source>
        <dbReference type="ARBA" id="ARBA00022853"/>
    </source>
</evidence>
<accession>A0A6A6UTZ6</accession>
<feature type="region of interest" description="Disordered" evidence="12">
    <location>
        <begin position="240"/>
        <end position="561"/>
    </location>
</feature>
<feature type="domain" description="PHD-type" evidence="13">
    <location>
        <begin position="564"/>
        <end position="614"/>
    </location>
</feature>
<feature type="compositionally biased region" description="Low complexity" evidence="12">
    <location>
        <begin position="510"/>
        <end position="523"/>
    </location>
</feature>